<evidence type="ECO:0000313" key="1">
    <source>
        <dbReference type="EMBL" id="GAF49514.1"/>
    </source>
</evidence>
<reference evidence="1 2" key="1">
    <citation type="submission" date="2014-02" db="EMBL/GenBank/DDBJ databases">
        <title>Whole genome shotgun sequence of Rhodococcus wratislaviensis NBRC 100605.</title>
        <authorList>
            <person name="Hosoyama A."/>
            <person name="Tsuchikane K."/>
            <person name="Yoshida I."/>
            <person name="Ohji S."/>
            <person name="Ichikawa N."/>
            <person name="Yamazoe A."/>
            <person name="Fujita N."/>
        </authorList>
    </citation>
    <scope>NUCLEOTIDE SEQUENCE [LARGE SCALE GENOMIC DNA]</scope>
    <source>
        <strain evidence="1 2">NBRC 100605</strain>
    </source>
</reference>
<gene>
    <name evidence="1" type="ORF">RW1_093_00010</name>
</gene>
<keyword evidence="2" id="KW-1185">Reference proteome</keyword>
<protein>
    <submittedName>
        <fullName evidence="1">Uncharacterized protein</fullName>
    </submittedName>
</protein>
<dbReference type="EMBL" id="BAWF01000093">
    <property type="protein sequence ID" value="GAF49514.1"/>
    <property type="molecule type" value="Genomic_DNA"/>
</dbReference>
<dbReference type="AlphaFoldDB" id="X0Q0H8"/>
<comment type="caution">
    <text evidence="1">The sequence shown here is derived from an EMBL/GenBank/DDBJ whole genome shotgun (WGS) entry which is preliminary data.</text>
</comment>
<organism evidence="1 2">
    <name type="scientific">Rhodococcus wratislaviensis NBRC 100605</name>
    <dbReference type="NCBI Taxonomy" id="1219028"/>
    <lineage>
        <taxon>Bacteria</taxon>
        <taxon>Bacillati</taxon>
        <taxon>Actinomycetota</taxon>
        <taxon>Actinomycetes</taxon>
        <taxon>Mycobacteriales</taxon>
        <taxon>Nocardiaceae</taxon>
        <taxon>Rhodococcus</taxon>
    </lineage>
</organism>
<proteinExistence type="predicted"/>
<evidence type="ECO:0000313" key="2">
    <source>
        <dbReference type="Proteomes" id="UP000019491"/>
    </source>
</evidence>
<accession>X0Q0H8</accession>
<name>X0Q0H8_RHOWR</name>
<dbReference type="Proteomes" id="UP000019491">
    <property type="component" value="Unassembled WGS sequence"/>
</dbReference>
<sequence length="133" mass="14756">MVDVYQDECPTAAEQTGAIGIPTQVVELNWLRKVPSFAGVGQSLARLSGMISRLAYGAFVSGEASECDFDELVFAMTRLWAKALRFPIAVRQRGGRRLGCRNGLVPARCDARNRLCDEHRLLRVLAFDDLRVT</sequence>